<keyword evidence="2 3" id="KW-0732">Signal</keyword>
<protein>
    <submittedName>
        <fullName evidence="4">OmpH family outer membrane protein</fullName>
    </submittedName>
</protein>
<comment type="caution">
    <text evidence="4">The sequence shown here is derived from an EMBL/GenBank/DDBJ whole genome shotgun (WGS) entry which is preliminary data.</text>
</comment>
<gene>
    <name evidence="4" type="ORF">D1164_20300</name>
</gene>
<dbReference type="Proteomes" id="UP000266441">
    <property type="component" value="Unassembled WGS sequence"/>
</dbReference>
<dbReference type="GO" id="GO:0050821">
    <property type="term" value="P:protein stabilization"/>
    <property type="evidence" value="ECO:0007669"/>
    <property type="project" value="TreeGrafter"/>
</dbReference>
<dbReference type="SMART" id="SM00935">
    <property type="entry name" value="OmpH"/>
    <property type="match status" value="1"/>
</dbReference>
<dbReference type="RefSeq" id="WP_119351735.1">
    <property type="nucleotide sequence ID" value="NZ_JBFHKJ010000115.1"/>
</dbReference>
<dbReference type="InterPro" id="IPR024930">
    <property type="entry name" value="Skp_dom_sf"/>
</dbReference>
<dbReference type="PANTHER" id="PTHR35089:SF1">
    <property type="entry name" value="CHAPERONE PROTEIN SKP"/>
    <property type="match status" value="1"/>
</dbReference>
<keyword evidence="5" id="KW-1185">Reference proteome</keyword>
<accession>A0A399CZ30</accession>
<dbReference type="Pfam" id="PF03938">
    <property type="entry name" value="OmpH"/>
    <property type="match status" value="1"/>
</dbReference>
<dbReference type="AlphaFoldDB" id="A0A399CZ30"/>
<dbReference type="InterPro" id="IPR005632">
    <property type="entry name" value="Chaperone_Skp"/>
</dbReference>
<reference evidence="4 5" key="1">
    <citation type="journal article" date="2015" name="Int. J. Syst. Evol. Microbiol.">
        <title>Mariniphaga sediminis sp. nov., isolated from coastal sediment.</title>
        <authorList>
            <person name="Wang F.Q."/>
            <person name="Shen Q.Y."/>
            <person name="Chen G.J."/>
            <person name="Du Z.J."/>
        </authorList>
    </citation>
    <scope>NUCLEOTIDE SEQUENCE [LARGE SCALE GENOMIC DNA]</scope>
    <source>
        <strain evidence="4 5">SY21</strain>
    </source>
</reference>
<evidence type="ECO:0000313" key="5">
    <source>
        <dbReference type="Proteomes" id="UP000266441"/>
    </source>
</evidence>
<evidence type="ECO:0000313" key="4">
    <source>
        <dbReference type="EMBL" id="RIH63330.1"/>
    </source>
</evidence>
<comment type="similarity">
    <text evidence="1">Belongs to the Skp family.</text>
</comment>
<evidence type="ECO:0000256" key="1">
    <source>
        <dbReference type="ARBA" id="ARBA00009091"/>
    </source>
</evidence>
<evidence type="ECO:0000256" key="2">
    <source>
        <dbReference type="ARBA" id="ARBA00022729"/>
    </source>
</evidence>
<dbReference type="OrthoDB" id="1524711at2"/>
<organism evidence="4 5">
    <name type="scientific">Mariniphaga sediminis</name>
    <dbReference type="NCBI Taxonomy" id="1628158"/>
    <lineage>
        <taxon>Bacteria</taxon>
        <taxon>Pseudomonadati</taxon>
        <taxon>Bacteroidota</taxon>
        <taxon>Bacteroidia</taxon>
        <taxon>Marinilabiliales</taxon>
        <taxon>Prolixibacteraceae</taxon>
        <taxon>Mariniphaga</taxon>
    </lineage>
</organism>
<feature type="chain" id="PRO_5017200020" evidence="3">
    <location>
        <begin position="22"/>
        <end position="171"/>
    </location>
</feature>
<dbReference type="GO" id="GO:0005829">
    <property type="term" value="C:cytosol"/>
    <property type="evidence" value="ECO:0007669"/>
    <property type="project" value="TreeGrafter"/>
</dbReference>
<dbReference type="GO" id="GO:0051082">
    <property type="term" value="F:unfolded protein binding"/>
    <property type="evidence" value="ECO:0007669"/>
    <property type="project" value="InterPro"/>
</dbReference>
<dbReference type="EMBL" id="QWET01000022">
    <property type="protein sequence ID" value="RIH63330.1"/>
    <property type="molecule type" value="Genomic_DNA"/>
</dbReference>
<proteinExistence type="inferred from homology"/>
<feature type="signal peptide" evidence="3">
    <location>
        <begin position="1"/>
        <end position="21"/>
    </location>
</feature>
<name>A0A399CZ30_9BACT</name>
<dbReference type="SUPFAM" id="SSF111384">
    <property type="entry name" value="OmpH-like"/>
    <property type="match status" value="1"/>
</dbReference>
<dbReference type="PANTHER" id="PTHR35089">
    <property type="entry name" value="CHAPERONE PROTEIN SKP"/>
    <property type="match status" value="1"/>
</dbReference>
<dbReference type="Gene3D" id="3.30.910.20">
    <property type="entry name" value="Skp domain"/>
    <property type="match status" value="1"/>
</dbReference>
<evidence type="ECO:0000256" key="3">
    <source>
        <dbReference type="SAM" id="SignalP"/>
    </source>
</evidence>
<sequence>MNPKLNFLVVVLLLSFCTAFSQETLKVGHVNIPELVQQMPETDSIQAVLNKEAKEMEAMYSEMLGEHEKNVQKFENESSSYSEFVRKTKEAELMESAGKIQQFHQNATQQLQKRNVELLQPVYQKINEAISQVAGRDNFTYILDLGNGAVVFHAEHSQDLNPLVLAEIKKQ</sequence>